<dbReference type="InterPro" id="IPR032710">
    <property type="entry name" value="NTF2-like_dom_sf"/>
</dbReference>
<proteinExistence type="predicted"/>
<dbReference type="Pfam" id="PF07366">
    <property type="entry name" value="SnoaL"/>
    <property type="match status" value="1"/>
</dbReference>
<feature type="region of interest" description="Disordered" evidence="1">
    <location>
        <begin position="89"/>
        <end position="108"/>
    </location>
</feature>
<evidence type="ECO:0000313" key="2">
    <source>
        <dbReference type="EMBL" id="MDT0611037.1"/>
    </source>
</evidence>
<accession>A0ABU3ALG7</accession>
<reference evidence="2" key="1">
    <citation type="submission" date="2024-05" db="EMBL/GenBank/DDBJ databases">
        <title>30 novel species of actinomycetes from the DSMZ collection.</title>
        <authorList>
            <person name="Nouioui I."/>
        </authorList>
    </citation>
    <scope>NUCLEOTIDE SEQUENCE</scope>
    <source>
        <strain evidence="2">DSM 40712</strain>
    </source>
</reference>
<name>A0ABU3ALG7_9ACTN</name>
<dbReference type="RefSeq" id="WP_311572550.1">
    <property type="nucleotide sequence ID" value="NZ_JAVRFH010000010.1"/>
</dbReference>
<protein>
    <submittedName>
        <fullName evidence="2">Ester cyclase</fullName>
    </submittedName>
</protein>
<dbReference type="Proteomes" id="UP001180724">
    <property type="component" value="Unassembled WGS sequence"/>
</dbReference>
<keyword evidence="3" id="KW-1185">Reference proteome</keyword>
<dbReference type="PANTHER" id="PTHR38436:SF1">
    <property type="entry name" value="ESTER CYCLASE"/>
    <property type="match status" value="1"/>
</dbReference>
<evidence type="ECO:0000313" key="3">
    <source>
        <dbReference type="Proteomes" id="UP001180724"/>
    </source>
</evidence>
<sequence>MSLRVPKAELPAELKEHMIQQLGEVPEPAEVVWHSPEVATSHLEFSAKLSGWDAADSGLKPFAHMAVAAQAGRSGCLDVGCFQASPGPTRRRTLGSRGGWTNRLNPRGEPAAVPETWVFRAVGTTRNTRDHAVITESEQVSPLSSDDRLNVQAPRRIHMSTARAAVNITTFSRLHDAMNTGDADVISKTIDEVVAPNVLFHAPVPTGATGAQALKQVWAVLLRAFPDLHVAAEDVIAEGDKVVARNTVTGTHLGDYKDLPPTGKSVRYNEIFIFRFAGGRIAEIWGVVDVLTQMRQLGVIPGGSL</sequence>
<comment type="caution">
    <text evidence="2">The sequence shown here is derived from an EMBL/GenBank/DDBJ whole genome shotgun (WGS) entry which is preliminary data.</text>
</comment>
<gene>
    <name evidence="2" type="ORF">RM812_12465</name>
</gene>
<dbReference type="InterPro" id="IPR009959">
    <property type="entry name" value="Cyclase_SnoaL-like"/>
</dbReference>
<dbReference type="EMBL" id="JAVRFH010000010">
    <property type="protein sequence ID" value="MDT0611037.1"/>
    <property type="molecule type" value="Genomic_DNA"/>
</dbReference>
<dbReference type="SUPFAM" id="SSF54427">
    <property type="entry name" value="NTF2-like"/>
    <property type="match status" value="1"/>
</dbReference>
<dbReference type="PANTHER" id="PTHR38436">
    <property type="entry name" value="POLYKETIDE CYCLASE SNOAL-LIKE DOMAIN"/>
    <property type="match status" value="1"/>
</dbReference>
<evidence type="ECO:0000256" key="1">
    <source>
        <dbReference type="SAM" id="MobiDB-lite"/>
    </source>
</evidence>
<organism evidence="2 3">
    <name type="scientific">Streptomyces lancefieldiae</name>
    <dbReference type="NCBI Taxonomy" id="3075520"/>
    <lineage>
        <taxon>Bacteria</taxon>
        <taxon>Bacillati</taxon>
        <taxon>Actinomycetota</taxon>
        <taxon>Actinomycetes</taxon>
        <taxon>Kitasatosporales</taxon>
        <taxon>Streptomycetaceae</taxon>
        <taxon>Streptomyces</taxon>
    </lineage>
</organism>
<dbReference type="Gene3D" id="3.10.450.50">
    <property type="match status" value="1"/>
</dbReference>